<name>A0ABS1JAK1_9BACL</name>
<keyword evidence="1" id="KW-0812">Transmembrane</keyword>
<keyword evidence="1" id="KW-0472">Membrane</keyword>
<sequence>MEINLLPKESPTRKYRLLAIIAAVVLLFGGAGTSLFYYIHLLNTTDDLTAELRRVKQDNVTLTAERTVDSQTKKYNQVKGAVDNLISEQNDYGQMLDGLASKLSDRTQIEQVSVDTANGTVHLNLHTDDATRIEEYAALLRSEVWVEEILVENIQQIVTDTTATGGVQTPDSGGFSAKLTITLKPRRAQES</sequence>
<evidence type="ECO:0000313" key="3">
    <source>
        <dbReference type="Proteomes" id="UP000602284"/>
    </source>
</evidence>
<reference evidence="2 3" key="1">
    <citation type="submission" date="2021-01" db="EMBL/GenBank/DDBJ databases">
        <title>Tumebacillus sp. strain ITR2 16S ribosomal RNA gene Genome sequencing and assembly.</title>
        <authorList>
            <person name="Kang M."/>
        </authorList>
    </citation>
    <scope>NUCLEOTIDE SEQUENCE [LARGE SCALE GENOMIC DNA]</scope>
    <source>
        <strain evidence="2 3">ITR2</strain>
    </source>
</reference>
<keyword evidence="3" id="KW-1185">Reference proteome</keyword>
<protein>
    <recommendedName>
        <fullName evidence="4">Fimbrial assembly protein</fullName>
    </recommendedName>
</protein>
<organism evidence="2 3">
    <name type="scientific">Tumebacillus amylolyticus</name>
    <dbReference type="NCBI Taxonomy" id="2801339"/>
    <lineage>
        <taxon>Bacteria</taxon>
        <taxon>Bacillati</taxon>
        <taxon>Bacillota</taxon>
        <taxon>Bacilli</taxon>
        <taxon>Bacillales</taxon>
        <taxon>Alicyclobacillaceae</taxon>
        <taxon>Tumebacillus</taxon>
    </lineage>
</organism>
<comment type="caution">
    <text evidence="2">The sequence shown here is derived from an EMBL/GenBank/DDBJ whole genome shotgun (WGS) entry which is preliminary data.</text>
</comment>
<dbReference type="RefSeq" id="WP_201634706.1">
    <property type="nucleotide sequence ID" value="NZ_JAEQNB010000003.1"/>
</dbReference>
<dbReference type="EMBL" id="JAEQNB010000003">
    <property type="protein sequence ID" value="MBL0387064.1"/>
    <property type="molecule type" value="Genomic_DNA"/>
</dbReference>
<feature type="transmembrane region" description="Helical" evidence="1">
    <location>
        <begin position="17"/>
        <end position="39"/>
    </location>
</feature>
<evidence type="ECO:0000256" key="1">
    <source>
        <dbReference type="SAM" id="Phobius"/>
    </source>
</evidence>
<proteinExistence type="predicted"/>
<keyword evidence="1" id="KW-1133">Transmembrane helix</keyword>
<accession>A0ABS1JAK1</accession>
<gene>
    <name evidence="2" type="ORF">JJB07_10415</name>
</gene>
<dbReference type="Proteomes" id="UP000602284">
    <property type="component" value="Unassembled WGS sequence"/>
</dbReference>
<evidence type="ECO:0008006" key="4">
    <source>
        <dbReference type="Google" id="ProtNLM"/>
    </source>
</evidence>
<evidence type="ECO:0000313" key="2">
    <source>
        <dbReference type="EMBL" id="MBL0387064.1"/>
    </source>
</evidence>